<evidence type="ECO:0000256" key="2">
    <source>
        <dbReference type="ARBA" id="ARBA00022448"/>
    </source>
</evidence>
<feature type="transmembrane region" description="Helical" evidence="8">
    <location>
        <begin position="240"/>
        <end position="260"/>
    </location>
</feature>
<keyword evidence="5 8" id="KW-0812">Transmembrane</keyword>
<accession>A0A8J3GSN0</accession>
<evidence type="ECO:0000256" key="6">
    <source>
        <dbReference type="ARBA" id="ARBA00022989"/>
    </source>
</evidence>
<keyword evidence="4" id="KW-0997">Cell inner membrane</keyword>
<dbReference type="RefSeq" id="WP_229842095.1">
    <property type="nucleotide sequence ID" value="NZ_BNAI01000006.1"/>
</dbReference>
<keyword evidence="2" id="KW-0813">Transport</keyword>
<protein>
    <submittedName>
        <fullName evidence="9">Sugar ABC transporter permease</fullName>
    </submittedName>
</protein>
<reference evidence="9" key="2">
    <citation type="submission" date="2020-09" db="EMBL/GenBank/DDBJ databases">
        <authorList>
            <person name="Sun Q."/>
            <person name="Zhou Y."/>
        </authorList>
    </citation>
    <scope>NUCLEOTIDE SEQUENCE</scope>
    <source>
        <strain evidence="9">CGMCC 1.16548</strain>
    </source>
</reference>
<dbReference type="InterPro" id="IPR001851">
    <property type="entry name" value="ABC_transp_permease"/>
</dbReference>
<dbReference type="GO" id="GO:0022857">
    <property type="term" value="F:transmembrane transporter activity"/>
    <property type="evidence" value="ECO:0007669"/>
    <property type="project" value="InterPro"/>
</dbReference>
<dbReference type="EMBL" id="BNAI01000006">
    <property type="protein sequence ID" value="GHF22855.1"/>
    <property type="molecule type" value="Genomic_DNA"/>
</dbReference>
<evidence type="ECO:0000313" key="10">
    <source>
        <dbReference type="Proteomes" id="UP000617531"/>
    </source>
</evidence>
<comment type="caution">
    <text evidence="9">The sequence shown here is derived from an EMBL/GenBank/DDBJ whole genome shotgun (WGS) entry which is preliminary data.</text>
</comment>
<feature type="transmembrane region" description="Helical" evidence="8">
    <location>
        <begin position="36"/>
        <end position="57"/>
    </location>
</feature>
<reference evidence="9" key="1">
    <citation type="journal article" date="2014" name="Int. J. Syst. Evol. Microbiol.">
        <title>Complete genome sequence of Corynebacterium casei LMG S-19264T (=DSM 44701T), isolated from a smear-ripened cheese.</title>
        <authorList>
            <consortium name="US DOE Joint Genome Institute (JGI-PGF)"/>
            <person name="Walter F."/>
            <person name="Albersmeier A."/>
            <person name="Kalinowski J."/>
            <person name="Ruckert C."/>
        </authorList>
    </citation>
    <scope>NUCLEOTIDE SEQUENCE</scope>
    <source>
        <strain evidence="9">CGMCC 1.16548</strain>
    </source>
</reference>
<feature type="transmembrane region" description="Helical" evidence="8">
    <location>
        <begin position="148"/>
        <end position="166"/>
    </location>
</feature>
<evidence type="ECO:0000256" key="5">
    <source>
        <dbReference type="ARBA" id="ARBA00022692"/>
    </source>
</evidence>
<dbReference type="AlphaFoldDB" id="A0A8J3GSN0"/>
<dbReference type="PANTHER" id="PTHR32196">
    <property type="entry name" value="ABC TRANSPORTER PERMEASE PROTEIN YPHD-RELATED-RELATED"/>
    <property type="match status" value="1"/>
</dbReference>
<name>A0A8J3GSN0_9MICO</name>
<evidence type="ECO:0000256" key="7">
    <source>
        <dbReference type="ARBA" id="ARBA00023136"/>
    </source>
</evidence>
<feature type="transmembrane region" description="Helical" evidence="8">
    <location>
        <begin position="69"/>
        <end position="87"/>
    </location>
</feature>
<dbReference type="Proteomes" id="UP000617531">
    <property type="component" value="Unassembled WGS sequence"/>
</dbReference>
<comment type="subcellular location">
    <subcellularLocation>
        <location evidence="1">Cell membrane</location>
        <topology evidence="1">Multi-pass membrane protein</topology>
    </subcellularLocation>
</comment>
<dbReference type="Pfam" id="PF02653">
    <property type="entry name" value="BPD_transp_2"/>
    <property type="match status" value="1"/>
</dbReference>
<dbReference type="CDD" id="cd06579">
    <property type="entry name" value="TM_PBP1_transp_AraH_like"/>
    <property type="match status" value="1"/>
</dbReference>
<evidence type="ECO:0000256" key="1">
    <source>
        <dbReference type="ARBA" id="ARBA00004651"/>
    </source>
</evidence>
<evidence type="ECO:0000313" key="9">
    <source>
        <dbReference type="EMBL" id="GHF22855.1"/>
    </source>
</evidence>
<feature type="transmembrane region" description="Helical" evidence="8">
    <location>
        <begin position="186"/>
        <end position="211"/>
    </location>
</feature>
<proteinExistence type="predicted"/>
<feature type="transmembrane region" description="Helical" evidence="8">
    <location>
        <begin position="94"/>
        <end position="112"/>
    </location>
</feature>
<keyword evidence="10" id="KW-1185">Reference proteome</keyword>
<feature type="transmembrane region" description="Helical" evidence="8">
    <location>
        <begin position="320"/>
        <end position="340"/>
    </location>
</feature>
<organism evidence="9 10">
    <name type="scientific">Pseudolysinimonas yzui</name>
    <dbReference type="NCBI Taxonomy" id="2708254"/>
    <lineage>
        <taxon>Bacteria</taxon>
        <taxon>Bacillati</taxon>
        <taxon>Actinomycetota</taxon>
        <taxon>Actinomycetes</taxon>
        <taxon>Micrococcales</taxon>
        <taxon>Microbacteriaceae</taxon>
        <taxon>Pseudolysinimonas</taxon>
    </lineage>
</organism>
<evidence type="ECO:0000256" key="8">
    <source>
        <dbReference type="SAM" id="Phobius"/>
    </source>
</evidence>
<sequence length="356" mass="36264">MSDSRTIPGPAELAQSPAVGTASEAARARLVGTMLWLLRLGPFLILVIMIAVLAGLSPVFFTPGNLGNVLTQSAAIAILAMGQLLVILTRGIDLSVGSTLALAAVVGALVYAETDSGFTTILAMVFTGALVGAVNGFGYVYGRLPHPFIVTLATLSIARGLALGLSGGQPVSGMPEVVTTIGGGSAAWLASWFPNAAFLVAGVAILVTLMLRNLVWGRWIYAVGGSPEGARRLGVPRNGVIVSVYIMSGLLAGVAAIVTAGRLNAGSPTFGQLAELDAIAAVVIGGASFLGGRGNVGNALIGALMIGVIRNGMNLLNVEGFLQLIVIGVVIVIAVESDVIRTRLEARFRVLKAASA</sequence>
<evidence type="ECO:0000256" key="3">
    <source>
        <dbReference type="ARBA" id="ARBA00022475"/>
    </source>
</evidence>
<evidence type="ECO:0000256" key="4">
    <source>
        <dbReference type="ARBA" id="ARBA00022519"/>
    </source>
</evidence>
<dbReference type="GO" id="GO:0005886">
    <property type="term" value="C:plasma membrane"/>
    <property type="evidence" value="ECO:0007669"/>
    <property type="project" value="UniProtKB-SubCell"/>
</dbReference>
<feature type="transmembrane region" description="Helical" evidence="8">
    <location>
        <begin position="118"/>
        <end position="141"/>
    </location>
</feature>
<keyword evidence="3" id="KW-1003">Cell membrane</keyword>
<keyword evidence="7 8" id="KW-0472">Membrane</keyword>
<dbReference type="PANTHER" id="PTHR32196:SF21">
    <property type="entry name" value="ABC TRANSPORTER PERMEASE PROTEIN YPHD-RELATED"/>
    <property type="match status" value="1"/>
</dbReference>
<gene>
    <name evidence="9" type="ORF">GCM10011600_25020</name>
</gene>
<keyword evidence="6 8" id="KW-1133">Transmembrane helix</keyword>